<reference evidence="3" key="2">
    <citation type="journal article" date="2021" name="PeerJ">
        <title>Extensive microbial diversity within the chicken gut microbiome revealed by metagenomics and culture.</title>
        <authorList>
            <person name="Gilroy R."/>
            <person name="Ravi A."/>
            <person name="Getino M."/>
            <person name="Pursley I."/>
            <person name="Horton D.L."/>
            <person name="Alikhan N.F."/>
            <person name="Baker D."/>
            <person name="Gharbi K."/>
            <person name="Hall N."/>
            <person name="Watson M."/>
            <person name="Adriaenssens E.M."/>
            <person name="Foster-Nyarko E."/>
            <person name="Jarju S."/>
            <person name="Secka A."/>
            <person name="Antonio M."/>
            <person name="Oren A."/>
            <person name="Chaudhuri R.R."/>
            <person name="La Ragione R."/>
            <person name="Hildebrand F."/>
            <person name="Pallen M.J."/>
        </authorList>
    </citation>
    <scope>NUCLEOTIDE SEQUENCE</scope>
    <source>
        <strain evidence="3">CHK176-22527</strain>
    </source>
</reference>
<name>A0A9D1HCJ9_9FIRM</name>
<dbReference type="GO" id="GO:0046872">
    <property type="term" value="F:metal ion binding"/>
    <property type="evidence" value="ECO:0007669"/>
    <property type="project" value="InterPro"/>
</dbReference>
<protein>
    <submittedName>
        <fullName evidence="3">Metallophosphoesterase family protein</fullName>
    </submittedName>
</protein>
<dbReference type="Proteomes" id="UP000824159">
    <property type="component" value="Unassembled WGS sequence"/>
</dbReference>
<dbReference type="PANTHER" id="PTHR45867">
    <property type="entry name" value="PURPLE ACID PHOSPHATASE"/>
    <property type="match status" value="1"/>
</dbReference>
<dbReference type="SUPFAM" id="SSF56300">
    <property type="entry name" value="Metallo-dependent phosphatases"/>
    <property type="match status" value="1"/>
</dbReference>
<feature type="signal peptide" evidence="1">
    <location>
        <begin position="1"/>
        <end position="25"/>
    </location>
</feature>
<dbReference type="AlphaFoldDB" id="A0A9D1HCJ9"/>
<dbReference type="PANTHER" id="PTHR45867:SF3">
    <property type="entry name" value="ACID PHOSPHATASE TYPE 7"/>
    <property type="match status" value="1"/>
</dbReference>
<dbReference type="Gene3D" id="3.60.21.10">
    <property type="match status" value="1"/>
</dbReference>
<evidence type="ECO:0000313" key="4">
    <source>
        <dbReference type="Proteomes" id="UP000824159"/>
    </source>
</evidence>
<gene>
    <name evidence="3" type="ORF">IAD12_01385</name>
</gene>
<sequence>MEKKHGMCRKILKIGLCVFIAAAAAATVLIPPFERNRAEDAEDVKEAYDENDMKVIISLGETSESVFISWSEPDNKDFSMGEISIAKVAEKGAGSDSIKELKAEKRSILNSGHVRYWIEVKGLKPGREYQYTIGDGKMTAYEGEFRTVRDSGTIRFLYLGDVQFEDSAAEYEEWERMTEKIYEENNDIDFAVIGGDMVNSPTDSYQWDMFLEHCGVFSRLPLMTVSGNHEGVSSNNTYKKIFAIPSNGPKTSDNVLDGEFYCFDCGEARFVMMDSSFLTDDRMEAIGRQEWKAVEGSVEKWLGHTLDSGGKEWLITVVHHPVYGMHEGDYVSRRIRRLWAPIMEKGGVDMVFCGHQHMYMRTKNINGIVYIMGNSGMRTSEYYNGHNAPFYSRAVYGGGPNYQIVTISDSKIELTSFNEKGLVIDETEIDKGSGLHIFEFFRGD</sequence>
<dbReference type="Pfam" id="PF00149">
    <property type="entry name" value="Metallophos"/>
    <property type="match status" value="1"/>
</dbReference>
<proteinExistence type="predicted"/>
<feature type="domain" description="Calcineurin-like phosphoesterase" evidence="2">
    <location>
        <begin position="154"/>
        <end position="359"/>
    </location>
</feature>
<organism evidence="3 4">
    <name type="scientific">Candidatus Allocopromorpha excrementavium</name>
    <dbReference type="NCBI Taxonomy" id="2840741"/>
    <lineage>
        <taxon>Bacteria</taxon>
        <taxon>Bacillati</taxon>
        <taxon>Bacillota</taxon>
        <taxon>Clostridia</taxon>
        <taxon>Eubacteriales</taxon>
        <taxon>Eubacteriaceae</taxon>
        <taxon>Eubacteriaceae incertae sedis</taxon>
        <taxon>Candidatus Allocopromorpha</taxon>
    </lineage>
</organism>
<keyword evidence="1" id="KW-0732">Signal</keyword>
<reference evidence="3" key="1">
    <citation type="submission" date="2020-10" db="EMBL/GenBank/DDBJ databases">
        <authorList>
            <person name="Gilroy R."/>
        </authorList>
    </citation>
    <scope>NUCLEOTIDE SEQUENCE</scope>
    <source>
        <strain evidence="3">CHK176-22527</strain>
    </source>
</reference>
<feature type="chain" id="PRO_5038581716" evidence="1">
    <location>
        <begin position="26"/>
        <end position="444"/>
    </location>
</feature>
<dbReference type="GO" id="GO:0003993">
    <property type="term" value="F:acid phosphatase activity"/>
    <property type="evidence" value="ECO:0007669"/>
    <property type="project" value="InterPro"/>
</dbReference>
<dbReference type="InterPro" id="IPR004843">
    <property type="entry name" value="Calcineurin-like_PHP"/>
</dbReference>
<evidence type="ECO:0000313" key="3">
    <source>
        <dbReference type="EMBL" id="HIT98895.1"/>
    </source>
</evidence>
<evidence type="ECO:0000256" key="1">
    <source>
        <dbReference type="SAM" id="SignalP"/>
    </source>
</evidence>
<dbReference type="EMBL" id="DVLX01000020">
    <property type="protein sequence ID" value="HIT98895.1"/>
    <property type="molecule type" value="Genomic_DNA"/>
</dbReference>
<comment type="caution">
    <text evidence="3">The sequence shown here is derived from an EMBL/GenBank/DDBJ whole genome shotgun (WGS) entry which is preliminary data.</text>
</comment>
<accession>A0A9D1HCJ9</accession>
<dbReference type="InterPro" id="IPR029052">
    <property type="entry name" value="Metallo-depent_PP-like"/>
</dbReference>
<evidence type="ECO:0000259" key="2">
    <source>
        <dbReference type="Pfam" id="PF00149"/>
    </source>
</evidence>